<evidence type="ECO:0000256" key="1">
    <source>
        <dbReference type="SAM" id="Phobius"/>
    </source>
</evidence>
<gene>
    <name evidence="3" type="ORF">ACD661_03330</name>
</gene>
<dbReference type="CDD" id="cd06259">
    <property type="entry name" value="YdcF-like"/>
    <property type="match status" value="1"/>
</dbReference>
<dbReference type="Gene3D" id="3.40.50.620">
    <property type="entry name" value="HUPs"/>
    <property type="match status" value="1"/>
</dbReference>
<dbReference type="InterPro" id="IPR003848">
    <property type="entry name" value="DUF218"/>
</dbReference>
<accession>A0ABW8D5U7</accession>
<protein>
    <submittedName>
        <fullName evidence="3">YdcF family protein</fullName>
    </submittedName>
</protein>
<dbReference type="Proteomes" id="UP001615550">
    <property type="component" value="Unassembled WGS sequence"/>
</dbReference>
<evidence type="ECO:0000259" key="2">
    <source>
        <dbReference type="Pfam" id="PF02698"/>
    </source>
</evidence>
<name>A0ABW8D5U7_9GAMM</name>
<dbReference type="RefSeq" id="WP_400186290.1">
    <property type="nucleotide sequence ID" value="NZ_JBGORX010000001.1"/>
</dbReference>
<dbReference type="PANTHER" id="PTHR30336:SF20">
    <property type="entry name" value="DUF218 DOMAIN-CONTAINING PROTEIN"/>
    <property type="match status" value="1"/>
</dbReference>
<dbReference type="EMBL" id="JBGORX010000001">
    <property type="protein sequence ID" value="MFJ1267587.1"/>
    <property type="molecule type" value="Genomic_DNA"/>
</dbReference>
<evidence type="ECO:0000313" key="3">
    <source>
        <dbReference type="EMBL" id="MFJ1267587.1"/>
    </source>
</evidence>
<feature type="domain" description="DUF218" evidence="2">
    <location>
        <begin position="41"/>
        <end position="170"/>
    </location>
</feature>
<keyword evidence="1" id="KW-1133">Transmembrane helix</keyword>
<sequence>MNYTTIMRFCFLILLIPTVTYLLLATYVAKNAEQDNKKHADAILVLGAKVNCDEALNPCLVARVEHAVELYKAHYAPKLLVSGGVDKEDHANEAQEMKQIAMSLGVPEQDILLESKSTSTYENMLLSKKILDDAQMNSIIIVTEPFHMPRALLAAEKVGLNAVGSPAVKSVCWANNKYLTMYFAKEPLAIMYYKLRNRV</sequence>
<comment type="caution">
    <text evidence="3">The sequence shown here is derived from an EMBL/GenBank/DDBJ whole genome shotgun (WGS) entry which is preliminary data.</text>
</comment>
<dbReference type="PANTHER" id="PTHR30336">
    <property type="entry name" value="INNER MEMBRANE PROTEIN, PROBABLE PERMEASE"/>
    <property type="match status" value="1"/>
</dbReference>
<proteinExistence type="predicted"/>
<keyword evidence="1" id="KW-0812">Transmembrane</keyword>
<feature type="transmembrane region" description="Helical" evidence="1">
    <location>
        <begin position="6"/>
        <end position="29"/>
    </location>
</feature>
<keyword evidence="4" id="KW-1185">Reference proteome</keyword>
<evidence type="ECO:0000313" key="4">
    <source>
        <dbReference type="Proteomes" id="UP001615550"/>
    </source>
</evidence>
<dbReference type="InterPro" id="IPR051599">
    <property type="entry name" value="Cell_Envelope_Assoc"/>
</dbReference>
<keyword evidence="1" id="KW-0472">Membrane</keyword>
<reference evidence="3 4" key="1">
    <citation type="submission" date="2024-08" db="EMBL/GenBank/DDBJ databases">
        <title>Draft Genome Sequence of Legionella lytica strain DSB2004, Isolated From a Fire Sprinkler System.</title>
        <authorList>
            <person name="Everhart A.D."/>
            <person name="Kidane D.T."/>
            <person name="Farone A.L."/>
            <person name="Farone M.B."/>
        </authorList>
    </citation>
    <scope>NUCLEOTIDE SEQUENCE [LARGE SCALE GENOMIC DNA]</scope>
    <source>
        <strain evidence="3 4">DSB2004</strain>
    </source>
</reference>
<organism evidence="3 4">
    <name type="scientific">Legionella lytica</name>
    <dbReference type="NCBI Taxonomy" id="96232"/>
    <lineage>
        <taxon>Bacteria</taxon>
        <taxon>Pseudomonadati</taxon>
        <taxon>Pseudomonadota</taxon>
        <taxon>Gammaproteobacteria</taxon>
        <taxon>Legionellales</taxon>
        <taxon>Legionellaceae</taxon>
        <taxon>Legionella</taxon>
    </lineage>
</organism>
<dbReference type="InterPro" id="IPR014729">
    <property type="entry name" value="Rossmann-like_a/b/a_fold"/>
</dbReference>
<dbReference type="Pfam" id="PF02698">
    <property type="entry name" value="DUF218"/>
    <property type="match status" value="1"/>
</dbReference>